<dbReference type="PANTHER" id="PTHR10030:SF37">
    <property type="entry name" value="ALPHA-L-FUCOSIDASE-RELATED"/>
    <property type="match status" value="1"/>
</dbReference>
<protein>
    <recommendedName>
        <fullName evidence="2">alpha-L-fucosidase</fullName>
        <ecNumber evidence="2">3.2.1.51</ecNumber>
    </recommendedName>
</protein>
<dbReference type="Gene3D" id="3.20.20.80">
    <property type="entry name" value="Glycosidases"/>
    <property type="match status" value="1"/>
</dbReference>
<evidence type="ECO:0000256" key="4">
    <source>
        <dbReference type="ARBA" id="ARBA00022801"/>
    </source>
</evidence>
<proteinExistence type="inferred from homology"/>
<dbReference type="InterPro" id="IPR057739">
    <property type="entry name" value="Glyco_hydro_29_N"/>
</dbReference>
<dbReference type="AlphaFoldDB" id="A0A9D2NHW5"/>
<dbReference type="GO" id="GO:0004560">
    <property type="term" value="F:alpha-L-fucosidase activity"/>
    <property type="evidence" value="ECO:0007669"/>
    <property type="project" value="InterPro"/>
</dbReference>
<evidence type="ECO:0000256" key="1">
    <source>
        <dbReference type="ARBA" id="ARBA00007951"/>
    </source>
</evidence>
<sequence>MEHDMIRQIPALVPNAGQRAQIERKFGMFIHFGINTFGNVEWSHGDILAERYRPAEIAADEWVRTAFEAGMNYVVLVTKHHDGFCLWDTAYTDYCVRESGNPTDVVKEVSKACEKYGVKLGLYYSLWDRNCRDYKNNFQDGYIPYMKKQLTELLDGRYGEVVELWLDGSWDKARQEWHFEEIYDLVKRLQPACQIGINHTVGDDFGIACGPEEPRYLPKNYQNNDPLRMFPSDFRLWDPHMCRADDPKIYTYQGNSYYLPFEMTVCSRTGFSWFYSNAYEEKAFLDVEETVQNIKTLFAAENMAVINMPPDTTGHLVQGDVDHLMEISEKLGLRRVGQKI</sequence>
<dbReference type="GO" id="GO:0016139">
    <property type="term" value="P:glycoside catabolic process"/>
    <property type="evidence" value="ECO:0007669"/>
    <property type="project" value="TreeGrafter"/>
</dbReference>
<evidence type="ECO:0000313" key="7">
    <source>
        <dbReference type="EMBL" id="HJC24250.1"/>
    </source>
</evidence>
<keyword evidence="4" id="KW-0378">Hydrolase</keyword>
<dbReference type="Pfam" id="PF01120">
    <property type="entry name" value="Alpha_L_fucos"/>
    <property type="match status" value="1"/>
</dbReference>
<reference evidence="7" key="2">
    <citation type="submission" date="2021-04" db="EMBL/GenBank/DDBJ databases">
        <authorList>
            <person name="Gilroy R."/>
        </authorList>
    </citation>
    <scope>NUCLEOTIDE SEQUENCE</scope>
    <source>
        <strain evidence="7">USAMLcec2-132</strain>
    </source>
</reference>
<feature type="domain" description="Glycoside hydrolase family 29 N-terminal" evidence="6">
    <location>
        <begin position="46"/>
        <end position="329"/>
    </location>
</feature>
<keyword evidence="5" id="KW-0326">Glycosidase</keyword>
<reference evidence="7" key="1">
    <citation type="journal article" date="2021" name="PeerJ">
        <title>Extensive microbial diversity within the chicken gut microbiome revealed by metagenomics and culture.</title>
        <authorList>
            <person name="Gilroy R."/>
            <person name="Ravi A."/>
            <person name="Getino M."/>
            <person name="Pursley I."/>
            <person name="Horton D.L."/>
            <person name="Alikhan N.F."/>
            <person name="Baker D."/>
            <person name="Gharbi K."/>
            <person name="Hall N."/>
            <person name="Watson M."/>
            <person name="Adriaenssens E.M."/>
            <person name="Foster-Nyarko E."/>
            <person name="Jarju S."/>
            <person name="Secka A."/>
            <person name="Antonio M."/>
            <person name="Oren A."/>
            <person name="Chaudhuri R.R."/>
            <person name="La Ragione R."/>
            <person name="Hildebrand F."/>
            <person name="Pallen M.J."/>
        </authorList>
    </citation>
    <scope>NUCLEOTIDE SEQUENCE</scope>
    <source>
        <strain evidence="7">USAMLcec2-132</strain>
    </source>
</reference>
<dbReference type="Proteomes" id="UP000823891">
    <property type="component" value="Unassembled WGS sequence"/>
</dbReference>
<dbReference type="SMART" id="SM00812">
    <property type="entry name" value="Alpha_L_fucos"/>
    <property type="match status" value="1"/>
</dbReference>
<dbReference type="PANTHER" id="PTHR10030">
    <property type="entry name" value="ALPHA-L-FUCOSIDASE"/>
    <property type="match status" value="1"/>
</dbReference>
<evidence type="ECO:0000256" key="2">
    <source>
        <dbReference type="ARBA" id="ARBA00012662"/>
    </source>
</evidence>
<organism evidence="7 8">
    <name type="scientific">Candidatus Eisenbergiella merdavium</name>
    <dbReference type="NCBI Taxonomy" id="2838551"/>
    <lineage>
        <taxon>Bacteria</taxon>
        <taxon>Bacillati</taxon>
        <taxon>Bacillota</taxon>
        <taxon>Clostridia</taxon>
        <taxon>Lachnospirales</taxon>
        <taxon>Lachnospiraceae</taxon>
        <taxon>Eisenbergiella</taxon>
    </lineage>
</organism>
<gene>
    <name evidence="7" type="ORF">H9761_11170</name>
</gene>
<evidence type="ECO:0000256" key="5">
    <source>
        <dbReference type="ARBA" id="ARBA00023295"/>
    </source>
</evidence>
<evidence type="ECO:0000259" key="6">
    <source>
        <dbReference type="Pfam" id="PF01120"/>
    </source>
</evidence>
<dbReference type="GO" id="GO:0005764">
    <property type="term" value="C:lysosome"/>
    <property type="evidence" value="ECO:0007669"/>
    <property type="project" value="TreeGrafter"/>
</dbReference>
<evidence type="ECO:0000313" key="8">
    <source>
        <dbReference type="Proteomes" id="UP000823891"/>
    </source>
</evidence>
<evidence type="ECO:0000256" key="3">
    <source>
        <dbReference type="ARBA" id="ARBA00022729"/>
    </source>
</evidence>
<dbReference type="InterPro" id="IPR000933">
    <property type="entry name" value="Glyco_hydro_29"/>
</dbReference>
<accession>A0A9D2NHW5</accession>
<dbReference type="SUPFAM" id="SSF51445">
    <property type="entry name" value="(Trans)glycosidases"/>
    <property type="match status" value="1"/>
</dbReference>
<dbReference type="InterPro" id="IPR017853">
    <property type="entry name" value="GH"/>
</dbReference>
<comment type="caution">
    <text evidence="7">The sequence shown here is derived from an EMBL/GenBank/DDBJ whole genome shotgun (WGS) entry which is preliminary data.</text>
</comment>
<keyword evidence="3" id="KW-0732">Signal</keyword>
<name>A0A9D2NHW5_9FIRM</name>
<dbReference type="GO" id="GO:0006004">
    <property type="term" value="P:fucose metabolic process"/>
    <property type="evidence" value="ECO:0007669"/>
    <property type="project" value="TreeGrafter"/>
</dbReference>
<comment type="similarity">
    <text evidence="1">Belongs to the glycosyl hydrolase 29 family.</text>
</comment>
<dbReference type="EC" id="3.2.1.51" evidence="2"/>
<dbReference type="EMBL" id="DWWS01000040">
    <property type="protein sequence ID" value="HJC24250.1"/>
    <property type="molecule type" value="Genomic_DNA"/>
</dbReference>